<dbReference type="PANTHER" id="PTHR11017:SF492">
    <property type="entry name" value="TIR DOMAIN, P-LOOP CONTAINING NUCLEOSIDE TRIPHOSPHATE HYDROLASE"/>
    <property type="match status" value="1"/>
</dbReference>
<feature type="non-terminal residue" evidence="1">
    <location>
        <position position="1"/>
    </location>
</feature>
<protein>
    <submittedName>
        <fullName evidence="1">Resistance protein candidate</fullName>
    </submittedName>
</protein>
<dbReference type="PANTHER" id="PTHR11017">
    <property type="entry name" value="LEUCINE-RICH REPEAT-CONTAINING PROTEIN"/>
    <property type="match status" value="1"/>
</dbReference>
<dbReference type="Gene3D" id="3.40.50.300">
    <property type="entry name" value="P-loop containing nucleotide triphosphate hydrolases"/>
    <property type="match status" value="1"/>
</dbReference>
<evidence type="ECO:0000313" key="1">
    <source>
        <dbReference type="EMBL" id="AAN87303.1"/>
    </source>
</evidence>
<reference evidence="1" key="1">
    <citation type="submission" date="2002-09" db="EMBL/GenBank/DDBJ databases">
        <title>Comparative Analysis of NBS Domain Sequences of NBS-LRR Disease Resistance Genes from Sunflower, Lettuce, and Chicory.</title>
        <authorList>
            <person name="Plocik A.M."/>
            <person name="Layden J."/>
            <person name="Kesseli R.V."/>
        </authorList>
    </citation>
    <scope>NUCLEOTIDE SEQUENCE</scope>
</reference>
<dbReference type="SUPFAM" id="SSF52540">
    <property type="entry name" value="P-loop containing nucleoside triphosphate hydrolases"/>
    <property type="match status" value="1"/>
</dbReference>
<sequence length="96" mass="10647">LAKFIYNSNKQKFESNSYLEEIGKHSKQAHGLLELQKQLLTDILGGNNIASISSVSAGTRKVEDALQVKRAIIILDDIDEREELDALLGTKAIHTQ</sequence>
<feature type="non-terminal residue" evidence="1">
    <location>
        <position position="96"/>
    </location>
</feature>
<accession>Q6YFH3</accession>
<dbReference type="GO" id="GO:0006952">
    <property type="term" value="P:defense response"/>
    <property type="evidence" value="ECO:0007669"/>
    <property type="project" value="InterPro"/>
</dbReference>
<dbReference type="InterPro" id="IPR044974">
    <property type="entry name" value="Disease_R_plants"/>
</dbReference>
<organism evidence="1">
    <name type="scientific">Lactuca sativa</name>
    <name type="common">Garden lettuce</name>
    <dbReference type="NCBI Taxonomy" id="4236"/>
    <lineage>
        <taxon>Eukaryota</taxon>
        <taxon>Viridiplantae</taxon>
        <taxon>Streptophyta</taxon>
        <taxon>Embryophyta</taxon>
        <taxon>Tracheophyta</taxon>
        <taxon>Spermatophyta</taxon>
        <taxon>Magnoliopsida</taxon>
        <taxon>eudicotyledons</taxon>
        <taxon>Gunneridae</taxon>
        <taxon>Pentapetalae</taxon>
        <taxon>asterids</taxon>
        <taxon>campanulids</taxon>
        <taxon>Asterales</taxon>
        <taxon>Asteraceae</taxon>
        <taxon>Cichorioideae</taxon>
        <taxon>Cichorieae</taxon>
        <taxon>Lactucinae</taxon>
        <taxon>Lactuca</taxon>
    </lineage>
</organism>
<dbReference type="InterPro" id="IPR027417">
    <property type="entry name" value="P-loop_NTPase"/>
</dbReference>
<name>Q6YFH3_LACSA</name>
<dbReference type="EMBL" id="AY153828">
    <property type="protein sequence ID" value="AAN87303.1"/>
    <property type="molecule type" value="Genomic_DNA"/>
</dbReference>
<proteinExistence type="predicted"/>
<dbReference type="AlphaFoldDB" id="Q6YFH3"/>